<dbReference type="CDD" id="cd18093">
    <property type="entry name" value="SpoU-like_TrmJ"/>
    <property type="match status" value="1"/>
</dbReference>
<evidence type="ECO:0000256" key="5">
    <source>
        <dbReference type="RuleBase" id="RU362024"/>
    </source>
</evidence>
<evidence type="ECO:0000256" key="1">
    <source>
        <dbReference type="ARBA" id="ARBA00007228"/>
    </source>
</evidence>
<dbReference type="Gene3D" id="3.40.1280.10">
    <property type="match status" value="1"/>
</dbReference>
<gene>
    <name evidence="5 7" type="primary">trmJ</name>
    <name evidence="7" type="ORF">BZL35_00122</name>
</gene>
<keyword evidence="3" id="KW-0808">Transferase</keyword>
<dbReference type="Gene3D" id="1.10.8.590">
    <property type="match status" value="1"/>
</dbReference>
<keyword evidence="2 5" id="KW-0489">Methyltransferase</keyword>
<reference evidence="7 8" key="1">
    <citation type="journal article" date="2017" name="Front. Microbiol.">
        <title>Genome of Ca. Pandoraea novymonadis, an Endosymbiotic Bacterium of the Trypanosomatid Novymonas esmeraldas.</title>
        <authorList>
            <person name="Kostygov A.Y."/>
            <person name="Butenko A."/>
            <person name="Nenarokova A."/>
            <person name="Tashyreva D."/>
            <person name="Flegontov P."/>
            <person name="Lukes J."/>
            <person name="Yurchenko V."/>
        </authorList>
    </citation>
    <scope>NUCLEOTIDE SEQUENCE [LARGE SCALE GENOMIC DNA]</scope>
    <source>
        <strain evidence="7 8">E262</strain>
    </source>
</reference>
<dbReference type="InterPro" id="IPR004384">
    <property type="entry name" value="RNA_MeTrfase_TrmJ/LasT"/>
</dbReference>
<sequence length="240" mass="25909">MLHKTSHPGNIGAAARAIKTMGFGRLVLANPNGGPAVLNDPEAIAFASGAVDVLTTAVVTPDLVTALNDVHFTIALTARTREYGPPYTLPRESAEFAVQQASMGAVIAFIFGCERTGLLNVDVERCNLLVHIPTGPMYSSLNLSQAVQLIAYEVGLACGSAPVTKISSLSRKILATHDDVEGMLLHFERALIDLGFLDPVNPQKLMTRLRCLFARSNLEQEEVNILRGISKHILERKIVK</sequence>
<dbReference type="PANTHER" id="PTHR42786">
    <property type="entry name" value="TRNA/RRNA METHYLTRANSFERASE"/>
    <property type="match status" value="1"/>
</dbReference>
<comment type="subcellular location">
    <subcellularLocation>
        <location evidence="5">Cytoplasm</location>
    </subcellularLocation>
</comment>
<dbReference type="InterPro" id="IPR029028">
    <property type="entry name" value="Alpha/beta_knot_MTases"/>
</dbReference>
<comment type="function">
    <text evidence="5">Catalyzes the formation of 2'O-methylated cytidine (Cm32) or 2'O-methylated uridine (Um32) at position 32 in tRNA.</text>
</comment>
<comment type="similarity">
    <text evidence="1">Belongs to the class IV-like SAM-binding methyltransferase superfamily. RNA methyltransferase TrmH family.</text>
</comment>
<keyword evidence="5" id="KW-0963">Cytoplasm</keyword>
<organism evidence="7 8">
    <name type="scientific">Candidatus Pandoraea novymonadis</name>
    <dbReference type="NCBI Taxonomy" id="1808959"/>
    <lineage>
        <taxon>Bacteria</taxon>
        <taxon>Pseudomonadati</taxon>
        <taxon>Pseudomonadota</taxon>
        <taxon>Betaproteobacteria</taxon>
        <taxon>Burkholderiales</taxon>
        <taxon>Burkholderiaceae</taxon>
        <taxon>Pandoraea</taxon>
    </lineage>
</organism>
<dbReference type="EC" id="2.1.1.200" evidence="5"/>
<keyword evidence="5" id="KW-0819">tRNA processing</keyword>
<dbReference type="NCBIfam" id="TIGR00050">
    <property type="entry name" value="rRNA_methyl_1"/>
    <property type="match status" value="1"/>
</dbReference>
<dbReference type="Pfam" id="PF00588">
    <property type="entry name" value="SpoU_methylase"/>
    <property type="match status" value="1"/>
</dbReference>
<comment type="catalytic activity">
    <reaction evidence="5">
        <text>cytidine(32) in tRNA + S-adenosyl-L-methionine = 2'-O-methylcytidine(32) in tRNA + S-adenosyl-L-homocysteine + H(+)</text>
        <dbReference type="Rhea" id="RHEA:42932"/>
        <dbReference type="Rhea" id="RHEA-COMP:10288"/>
        <dbReference type="Rhea" id="RHEA-COMP:10289"/>
        <dbReference type="ChEBI" id="CHEBI:15378"/>
        <dbReference type="ChEBI" id="CHEBI:57856"/>
        <dbReference type="ChEBI" id="CHEBI:59789"/>
        <dbReference type="ChEBI" id="CHEBI:74495"/>
        <dbReference type="ChEBI" id="CHEBI:82748"/>
        <dbReference type="EC" id="2.1.1.200"/>
    </reaction>
</comment>
<dbReference type="InterPro" id="IPR029026">
    <property type="entry name" value="tRNA_m1G_MTases_N"/>
</dbReference>
<dbReference type="EMBL" id="MUHY01000001">
    <property type="protein sequence ID" value="PSB91904.1"/>
    <property type="molecule type" value="Genomic_DNA"/>
</dbReference>
<evidence type="ECO:0000256" key="4">
    <source>
        <dbReference type="ARBA" id="ARBA00022691"/>
    </source>
</evidence>
<keyword evidence="8" id="KW-1185">Reference proteome</keyword>
<dbReference type="PANTHER" id="PTHR42786:SF2">
    <property type="entry name" value="TRNA (CYTIDINE_URIDINE-2'-O-)-METHYLTRANSFERASE TRMJ"/>
    <property type="match status" value="1"/>
</dbReference>
<dbReference type="SUPFAM" id="SSF75217">
    <property type="entry name" value="alpha/beta knot"/>
    <property type="match status" value="1"/>
</dbReference>
<evidence type="ECO:0000256" key="3">
    <source>
        <dbReference type="ARBA" id="ARBA00022679"/>
    </source>
</evidence>
<proteinExistence type="inferred from homology"/>
<comment type="subunit">
    <text evidence="5">Homodimer.</text>
</comment>
<comment type="catalytic activity">
    <reaction evidence="5">
        <text>uridine(32) in tRNA + S-adenosyl-L-methionine = 2'-O-methyluridine(32) in tRNA + S-adenosyl-L-homocysteine + H(+)</text>
        <dbReference type="Rhea" id="RHEA:42936"/>
        <dbReference type="Rhea" id="RHEA-COMP:10107"/>
        <dbReference type="Rhea" id="RHEA-COMP:10290"/>
        <dbReference type="ChEBI" id="CHEBI:15378"/>
        <dbReference type="ChEBI" id="CHEBI:57856"/>
        <dbReference type="ChEBI" id="CHEBI:59789"/>
        <dbReference type="ChEBI" id="CHEBI:65315"/>
        <dbReference type="ChEBI" id="CHEBI:74478"/>
        <dbReference type="EC" id="2.1.1.200"/>
    </reaction>
</comment>
<name>A0ABX5FE28_9BURK</name>
<dbReference type="PIRSF" id="PIRSF004808">
    <property type="entry name" value="LasT"/>
    <property type="match status" value="1"/>
</dbReference>
<keyword evidence="4 5" id="KW-0949">S-adenosyl-L-methionine</keyword>
<evidence type="ECO:0000313" key="8">
    <source>
        <dbReference type="Proteomes" id="UP000242660"/>
    </source>
</evidence>
<protein>
    <recommendedName>
        <fullName evidence="5">tRNA (cytidine/uridine-2'-O-)-methyltransferase TrmJ</fullName>
        <ecNumber evidence="5">2.1.1.200</ecNumber>
    </recommendedName>
    <alternativeName>
        <fullName evidence="5">tRNA (cytidine(32)/uridine(32)-2'-O)-methyltransferase</fullName>
    </alternativeName>
    <alternativeName>
        <fullName evidence="5">tRNA Cm32/Um32 methyltransferase</fullName>
    </alternativeName>
</protein>
<comment type="caution">
    <text evidence="7">The sequence shown here is derived from an EMBL/GenBank/DDBJ whole genome shotgun (WGS) entry which is preliminary data.</text>
</comment>
<accession>A0ABX5FE28</accession>
<dbReference type="InterPro" id="IPR001537">
    <property type="entry name" value="SpoU_MeTrfase"/>
</dbReference>
<dbReference type="Proteomes" id="UP000242660">
    <property type="component" value="Unassembled WGS sequence"/>
</dbReference>
<evidence type="ECO:0000259" key="6">
    <source>
        <dbReference type="Pfam" id="PF00588"/>
    </source>
</evidence>
<evidence type="ECO:0000256" key="2">
    <source>
        <dbReference type="ARBA" id="ARBA00022603"/>
    </source>
</evidence>
<feature type="domain" description="tRNA/rRNA methyltransferase SpoU type" evidence="6">
    <location>
        <begin position="1"/>
        <end position="152"/>
    </location>
</feature>
<evidence type="ECO:0000313" key="7">
    <source>
        <dbReference type="EMBL" id="PSB91904.1"/>
    </source>
</evidence>